<evidence type="ECO:0000313" key="3">
    <source>
        <dbReference type="Proteomes" id="UP000198541"/>
    </source>
</evidence>
<keyword evidence="3" id="KW-1185">Reference proteome</keyword>
<keyword evidence="1" id="KW-0812">Transmembrane</keyword>
<protein>
    <submittedName>
        <fullName evidence="2">Uncharacterized protein</fullName>
    </submittedName>
</protein>
<sequence>MPCLLFAPGVGYPDSGGFPGGLQILARVLLDLAGFGFLLIALVFVVLNVYGAWSVRRRRRADCEEAGATSPRRTVALLPTDQPSSEAGAA</sequence>
<name>A0A1G9Z9X4_9ACTO</name>
<dbReference type="Proteomes" id="UP000198541">
    <property type="component" value="Unassembled WGS sequence"/>
</dbReference>
<reference evidence="3" key="1">
    <citation type="submission" date="2016-10" db="EMBL/GenBank/DDBJ databases">
        <authorList>
            <person name="Varghese N."/>
            <person name="Submissions S."/>
        </authorList>
    </citation>
    <scope>NUCLEOTIDE SEQUENCE [LARGE SCALE GENOMIC DNA]</scope>
    <source>
        <strain evidence="3">DSM 27982</strain>
    </source>
</reference>
<feature type="transmembrane region" description="Helical" evidence="1">
    <location>
        <begin position="24"/>
        <end position="50"/>
    </location>
</feature>
<gene>
    <name evidence="2" type="ORF">SAMN05216355_10151</name>
</gene>
<proteinExistence type="predicted"/>
<organism evidence="2 3">
    <name type="scientific">Actinomyces ruminicola</name>
    <dbReference type="NCBI Taxonomy" id="332524"/>
    <lineage>
        <taxon>Bacteria</taxon>
        <taxon>Bacillati</taxon>
        <taxon>Actinomycetota</taxon>
        <taxon>Actinomycetes</taxon>
        <taxon>Actinomycetales</taxon>
        <taxon>Actinomycetaceae</taxon>
        <taxon>Actinomyces</taxon>
    </lineage>
</organism>
<dbReference type="RefSeq" id="WP_092531715.1">
    <property type="nucleotide sequence ID" value="NZ_FNIM01000001.1"/>
</dbReference>
<dbReference type="EMBL" id="FNIM01000001">
    <property type="protein sequence ID" value="SDN17416.1"/>
    <property type="molecule type" value="Genomic_DNA"/>
</dbReference>
<evidence type="ECO:0000256" key="1">
    <source>
        <dbReference type="SAM" id="Phobius"/>
    </source>
</evidence>
<accession>A0A1G9Z9X4</accession>
<keyword evidence="1" id="KW-0472">Membrane</keyword>
<evidence type="ECO:0000313" key="2">
    <source>
        <dbReference type="EMBL" id="SDN17416.1"/>
    </source>
</evidence>
<dbReference type="AlphaFoldDB" id="A0A1G9Z9X4"/>
<keyword evidence="1" id="KW-1133">Transmembrane helix</keyword>